<evidence type="ECO:0000259" key="6">
    <source>
        <dbReference type="PROSITE" id="PS50190"/>
    </source>
</evidence>
<dbReference type="PROSITE" id="PS50190">
    <property type="entry name" value="SEC7"/>
    <property type="match status" value="1"/>
</dbReference>
<feature type="compositionally biased region" description="Low complexity" evidence="5">
    <location>
        <begin position="1725"/>
        <end position="1741"/>
    </location>
</feature>
<feature type="compositionally biased region" description="Polar residues" evidence="5">
    <location>
        <begin position="13"/>
        <end position="28"/>
    </location>
</feature>
<organism evidence="7 8">
    <name type="scientific">Homarus americanus</name>
    <name type="common">American lobster</name>
    <dbReference type="NCBI Taxonomy" id="6706"/>
    <lineage>
        <taxon>Eukaryota</taxon>
        <taxon>Metazoa</taxon>
        <taxon>Ecdysozoa</taxon>
        <taxon>Arthropoda</taxon>
        <taxon>Crustacea</taxon>
        <taxon>Multicrustacea</taxon>
        <taxon>Malacostraca</taxon>
        <taxon>Eumalacostraca</taxon>
        <taxon>Eucarida</taxon>
        <taxon>Decapoda</taxon>
        <taxon>Pleocyemata</taxon>
        <taxon>Astacidea</taxon>
        <taxon>Nephropoidea</taxon>
        <taxon>Nephropidae</taxon>
        <taxon>Homarus</taxon>
    </lineage>
</organism>
<protein>
    <submittedName>
        <fullName evidence="7">Golgi-specific brefeldin A-resistance guanine nucleotide exchange factor 1-like</fullName>
    </submittedName>
</protein>
<feature type="compositionally biased region" description="Low complexity" evidence="5">
    <location>
        <begin position="1944"/>
        <end position="1958"/>
    </location>
</feature>
<feature type="compositionally biased region" description="Polar residues" evidence="5">
    <location>
        <begin position="1349"/>
        <end position="1373"/>
    </location>
</feature>
<evidence type="ECO:0000256" key="2">
    <source>
        <dbReference type="ARBA" id="ARBA00004399"/>
    </source>
</evidence>
<name>A0A8J5JHZ4_HOMAM</name>
<feature type="region of interest" description="Disordered" evidence="5">
    <location>
        <begin position="1345"/>
        <end position="1406"/>
    </location>
</feature>
<dbReference type="SMART" id="SM00222">
    <property type="entry name" value="Sec7"/>
    <property type="match status" value="1"/>
</dbReference>
<feature type="region of interest" description="Disordered" evidence="5">
    <location>
        <begin position="1"/>
        <end position="35"/>
    </location>
</feature>
<feature type="compositionally biased region" description="Polar residues" evidence="5">
    <location>
        <begin position="1745"/>
        <end position="1763"/>
    </location>
</feature>
<dbReference type="SUPFAM" id="SSF48425">
    <property type="entry name" value="Sec7 domain"/>
    <property type="match status" value="1"/>
</dbReference>
<evidence type="ECO:0000313" key="8">
    <source>
        <dbReference type="Proteomes" id="UP000747542"/>
    </source>
</evidence>
<dbReference type="GO" id="GO:0010256">
    <property type="term" value="P:endomembrane system organization"/>
    <property type="evidence" value="ECO:0007669"/>
    <property type="project" value="UniProtKB-ARBA"/>
</dbReference>
<feature type="region of interest" description="Disordered" evidence="5">
    <location>
        <begin position="1720"/>
        <end position="1788"/>
    </location>
</feature>
<dbReference type="Pfam" id="PF23325">
    <property type="entry name" value="TPR_28"/>
    <property type="match status" value="1"/>
</dbReference>
<evidence type="ECO:0000256" key="1">
    <source>
        <dbReference type="ARBA" id="ARBA00004222"/>
    </source>
</evidence>
<feature type="region of interest" description="Disordered" evidence="5">
    <location>
        <begin position="1820"/>
        <end position="1932"/>
    </location>
</feature>
<dbReference type="Pfam" id="PF01369">
    <property type="entry name" value="Sec7"/>
    <property type="match status" value="1"/>
</dbReference>
<dbReference type="Proteomes" id="UP000747542">
    <property type="component" value="Unassembled WGS sequence"/>
</dbReference>
<dbReference type="InterPro" id="IPR035999">
    <property type="entry name" value="Sec7_dom_sf"/>
</dbReference>
<dbReference type="FunFam" id="1.10.1000.11:FF:000007">
    <property type="entry name" value="Golgi-specific brefeldin A-resistance guanine nucleotide exchange factor 1"/>
    <property type="match status" value="1"/>
</dbReference>
<feature type="region of interest" description="Disordered" evidence="5">
    <location>
        <begin position="2242"/>
        <end position="2284"/>
    </location>
</feature>
<dbReference type="Gene3D" id="1.10.1000.11">
    <property type="entry name" value="Arf Nucleotide-binding Site Opener,domain 2"/>
    <property type="match status" value="1"/>
</dbReference>
<evidence type="ECO:0000256" key="3">
    <source>
        <dbReference type="ARBA" id="ARBA00022448"/>
    </source>
</evidence>
<accession>A0A8J5JHZ4</accession>
<dbReference type="PANTHER" id="PTHR10663">
    <property type="entry name" value="GUANYL-NUCLEOTIDE EXCHANGE FACTOR"/>
    <property type="match status" value="1"/>
</dbReference>
<dbReference type="InterPro" id="IPR056604">
    <property type="entry name" value="GBF1-like_TPR"/>
</dbReference>
<feature type="region of interest" description="Disordered" evidence="5">
    <location>
        <begin position="1475"/>
        <end position="1530"/>
    </location>
</feature>
<dbReference type="Pfam" id="PF12783">
    <property type="entry name" value="Sec7-like_HUS"/>
    <property type="match status" value="1"/>
</dbReference>
<sequence length="2284" mass="247019">MNSDGESKGGAAVTSSGTMEGVASSQVLPTPPPSPPRPMICYGRILLGEITPLLAAMKRSTPRWSAHQQDMERDPLVVKLKELRTSVTSLGPDDTMDPSTFLDPFLSIIRSEDTTGPVTKSALAAVNRMLSYGLITEECSSAASAVEAVAAAVTHARFVGTDQGADEVVLWEILTVLRTLMLGPAGHLLTNESVCEILNSSFRICFETRLSELLRNCTEDALRHMVQLLFARLPQFKDDPRGQGQAKRLKMRAGGEGKGRRRGKSPRPTPSSTPPPPEPPPSAEVPEEEEAEEEEEEEEADAGVKEEAEEEAEEEEADAGVKEEASPAAVVSPCESEPESIGSAAVGDTASVDSGVVEPICPISLKVDISNAHLAPDNCSSMENLASPVTETDGGQCTKGGDVELLESISGECLETDTSQSSVEAAANRGNPESEPSEPSPPRPEDLLQAEKEDFINAQGVKFTQEGVSVEGGALVPYGMPCVREVFRFLISLTSPTNEQNTPSMILTALNLLTVGLEVGAHHINHTTSLITLLKDQLCRNLFLLLKPEHRLGIFMASLRICTLFCESLRTHFKFQIEMFLDKLTEIVTSETAGVTYAHKELALETIVQLWRIPGLITELFLNYDCDLYASNLFEDLTKVLSKNAFPVQGLYSTNLLSLEALFTVIETIEGHGRAGNAKPSDASRDPKGVPLVVAPVSSGYLLGLGLRGGFCPVTPRLKARSVLTDDRTVSREHLVALKEKKKLLAAGTDQFNAKPDRGIKFLQDNGIIGQTNEDVALFLRENPRLCKKMIGELVSRKKNMDILSAFVRSFEFRALRVDEALRTFLESFRLPGEAPLISIIIEHFSSHWHLSNEEPFGKEDAAFTLAYAIIMLNVDQHNQNAKKQNVPMTLDQFRNNLRGVNDGADFDPDMLEEIYDAIRLDEIVMPSEHTGPVRENYLWKMLLKRGATKEGRYVLANGNTAFDRDLFALSWGPTIASLSYVFDKSSDDAIVQRAVSGFRKCASISARYGMSDVFDNLVVSLCKFTTLTASSGEAPEHVTASFGANKKAQLAARTVLGLATSHGDILRDGWKNILDLLLQLFRCRLLPSTLAESEDFVETGGRVSLLRETPAAVPRVESGLLSSLYSYISLGDAGTTRGADPEDAELSRRARTCILECRPEKLVTESAFLRCDSLHELLKAMMGAGDASTLGEAGVGSRGGPTEGGPGGGLDEHSQAFLLELVIQVLVANKDRALGVWPGVRNHIYALLMGAAAADRQFLLERCVVAMLRLAKVLLRRPNLANPILQGFRMLLLLRPSVLLRISLQVVCGLREVLSVNTDHIQDPNDWAVLFNLLECAGAGAKPPPIVNSEQADATSDAGSLSDSDMGSTSGIDSGHCTEGGASDSAEPSSPMAAPEHTEGVGREGEIEPVAVRAVAVNEWDIVHQRQLGEHRPEALVQAVDTLMFLVRDRRITHSSLPSAVQACRTFVEATLHGGQTEKRSAQKESLRSPSRRKTGGRRKDDKTTSRRPKSPTNGPNAYDADESDSDDVPMTYQQVSEKLLDLMDTLHTASSEIVGLGDQSTNHQASSPSLWPQALCPLLQGIARYCCDSRATIRNMAMTYLQRALLNHDLQALSAGEWEACFNKVLFPLLAKLLQPLPGSSPASLEETRVRAATLVQKSDAIPEILKNMLLVMETTQVFHTADGFTRLWTITWDRIDAFLPDFRHNLFRSHPPSEIHKIEVVPSETTTKSPSSSHPTTPDGSRVSTGPQGTPSATSCTPETLPQAATDVDPASPTADGGAEPFAPPTLREQQAASNAVILQPPLPTLLPVNFTPPASLTAATTSSSPQMLSTTPLAGGSLIASPVPPALPHLAPSPPPPPQVDPPKPLPPIFRVEPPTPPTSSRNDGRRSSSPPVHRPVDPSFPHTPTTTPHTPTTTPHTTPHTPIPPSEACIHLNQDELATSTSHDTLDSSVSSSRPKQVSGPSTQHERVQNASPCHPEAYQYTPTHPTPHRMTNVASEFPPTNLLNQPMQTNLSFDQMPTNAQYHPMQTNTHTNAPFDSTPTNAHYYPMQANAPFDSTPTNAHYYPMQANAPFESTPTNAHYYPMQANAPFDSTPTNAHYYPMQANAPFHHTPTLPDTINGSFPLPLTTTHPDTHPNTHPDMHPDTHTHDPNALNVTGSYIPNDVNKPATTQITSNDVSLTTYADTTTTTAITTTTTTTAITTTTTTTTKPGSIFPLSLPSFLNPFAVEVDVELEAAAGDVDPRPSAVDPVTVEPSSSSSSSSPGHDSASYVVKGSESSE</sequence>
<keyword evidence="4" id="KW-0333">Golgi apparatus</keyword>
<keyword evidence="8" id="KW-1185">Reference proteome</keyword>
<dbReference type="GO" id="GO:0016197">
    <property type="term" value="P:endosomal transport"/>
    <property type="evidence" value="ECO:0007669"/>
    <property type="project" value="UniProtKB-ARBA"/>
</dbReference>
<dbReference type="InterPro" id="IPR032691">
    <property type="entry name" value="Mon2/Sec7/BIG1-like_HUS"/>
</dbReference>
<dbReference type="GO" id="GO:0005793">
    <property type="term" value="C:endoplasmic reticulum-Golgi intermediate compartment"/>
    <property type="evidence" value="ECO:0007669"/>
    <property type="project" value="UniProtKB-SubCell"/>
</dbReference>
<dbReference type="PANTHER" id="PTHR10663:SF388">
    <property type="entry name" value="GOLGI-SPECIFIC BREFELDIN A-RESISTANCE GUANINE NUCLEOTIDE EXCHANGE FACTOR 1"/>
    <property type="match status" value="1"/>
</dbReference>
<feature type="compositionally biased region" description="Pro residues" evidence="5">
    <location>
        <begin position="267"/>
        <end position="283"/>
    </location>
</feature>
<feature type="compositionally biased region" description="Low complexity" evidence="5">
    <location>
        <begin position="1907"/>
        <end position="1925"/>
    </location>
</feature>
<feature type="region of interest" description="Disordered" evidence="5">
    <location>
        <begin position="236"/>
        <end position="345"/>
    </location>
</feature>
<feature type="compositionally biased region" description="Low complexity" evidence="5">
    <location>
        <begin position="1820"/>
        <end position="1829"/>
    </location>
</feature>
<dbReference type="Gene3D" id="1.10.220.20">
    <property type="match status" value="1"/>
</dbReference>
<proteinExistence type="predicted"/>
<evidence type="ECO:0000256" key="4">
    <source>
        <dbReference type="ARBA" id="ARBA00023034"/>
    </source>
</evidence>
<dbReference type="EMBL" id="JAHLQT010046868">
    <property type="protein sequence ID" value="KAG7153474.1"/>
    <property type="molecule type" value="Genomic_DNA"/>
</dbReference>
<feature type="region of interest" description="Disordered" evidence="5">
    <location>
        <begin position="1944"/>
        <end position="1999"/>
    </location>
</feature>
<feature type="compositionally biased region" description="Polar residues" evidence="5">
    <location>
        <begin position="1959"/>
        <end position="1968"/>
    </location>
</feature>
<dbReference type="GO" id="GO:0032012">
    <property type="term" value="P:regulation of ARF protein signal transduction"/>
    <property type="evidence" value="ECO:0007669"/>
    <property type="project" value="InterPro"/>
</dbReference>
<feature type="compositionally biased region" description="Basic and acidic residues" evidence="5">
    <location>
        <begin position="1477"/>
        <end position="1488"/>
    </location>
</feature>
<feature type="region of interest" description="Disordered" evidence="5">
    <location>
        <begin position="414"/>
        <end position="446"/>
    </location>
</feature>
<dbReference type="GO" id="GO:0005794">
    <property type="term" value="C:Golgi apparatus"/>
    <property type="evidence" value="ECO:0007669"/>
    <property type="project" value="UniProtKB-SubCell"/>
</dbReference>
<feature type="compositionally biased region" description="Pro residues" evidence="5">
    <location>
        <begin position="1846"/>
        <end position="1882"/>
    </location>
</feature>
<comment type="subcellular location">
    <subcellularLocation>
        <location evidence="2">Endoplasmic reticulum-Golgi intermediate compartment</location>
    </subcellularLocation>
    <subcellularLocation>
        <location evidence="1">Golgi apparatus</location>
        <location evidence="1">cis-Golgi network</location>
    </subcellularLocation>
</comment>
<feature type="domain" description="SEC7" evidence="6">
    <location>
        <begin position="734"/>
        <end position="922"/>
    </location>
</feature>
<evidence type="ECO:0000313" key="7">
    <source>
        <dbReference type="EMBL" id="KAG7153474.1"/>
    </source>
</evidence>
<reference evidence="7" key="1">
    <citation type="journal article" date="2021" name="Sci. Adv.">
        <title>The American lobster genome reveals insights on longevity, neural, and immune adaptations.</title>
        <authorList>
            <person name="Polinski J.M."/>
            <person name="Zimin A.V."/>
            <person name="Clark K.F."/>
            <person name="Kohn A.B."/>
            <person name="Sadowski N."/>
            <person name="Timp W."/>
            <person name="Ptitsyn A."/>
            <person name="Khanna P."/>
            <person name="Romanova D.Y."/>
            <person name="Williams P."/>
            <person name="Greenwood S.J."/>
            <person name="Moroz L.L."/>
            <person name="Walt D.R."/>
            <person name="Bodnar A.G."/>
        </authorList>
    </citation>
    <scope>NUCLEOTIDE SEQUENCE</scope>
    <source>
        <strain evidence="7">GMGI-L3</strain>
    </source>
</reference>
<comment type="caution">
    <text evidence="7">The sequence shown here is derived from an EMBL/GenBank/DDBJ whole genome shotgun (WGS) entry which is preliminary data.</text>
</comment>
<evidence type="ECO:0000256" key="5">
    <source>
        <dbReference type="SAM" id="MobiDB-lite"/>
    </source>
</evidence>
<dbReference type="CDD" id="cd00171">
    <property type="entry name" value="Sec7"/>
    <property type="match status" value="1"/>
</dbReference>
<feature type="compositionally biased region" description="Basic and acidic residues" evidence="5">
    <location>
        <begin position="1397"/>
        <end position="1406"/>
    </location>
</feature>
<dbReference type="GO" id="GO:0005085">
    <property type="term" value="F:guanyl-nucleotide exchange factor activity"/>
    <property type="evidence" value="ECO:0007669"/>
    <property type="project" value="InterPro"/>
</dbReference>
<dbReference type="InterPro" id="IPR023394">
    <property type="entry name" value="Sec7_C_sf"/>
</dbReference>
<gene>
    <name evidence="7" type="primary">GBF1-L</name>
    <name evidence="7" type="ORF">Hamer_G019533</name>
</gene>
<keyword evidence="3" id="KW-0813">Transport</keyword>
<dbReference type="InterPro" id="IPR000904">
    <property type="entry name" value="Sec7_dom"/>
</dbReference>
<feature type="compositionally biased region" description="Acidic residues" evidence="5">
    <location>
        <begin position="285"/>
        <end position="318"/>
    </location>
</feature>